<protein>
    <submittedName>
        <fullName evidence="2">Uncharacterized protein</fullName>
    </submittedName>
</protein>
<organism evidence="2 3">
    <name type="scientific">Chitinophaga defluvii</name>
    <dbReference type="NCBI Taxonomy" id="3163343"/>
    <lineage>
        <taxon>Bacteria</taxon>
        <taxon>Pseudomonadati</taxon>
        <taxon>Bacteroidota</taxon>
        <taxon>Chitinophagia</taxon>
        <taxon>Chitinophagales</taxon>
        <taxon>Chitinophagaceae</taxon>
        <taxon>Chitinophaga</taxon>
    </lineage>
</organism>
<keyword evidence="3" id="KW-1185">Reference proteome</keyword>
<evidence type="ECO:0000313" key="2">
    <source>
        <dbReference type="EMBL" id="MET6999158.1"/>
    </source>
</evidence>
<keyword evidence="1" id="KW-1133">Transmembrane helix</keyword>
<dbReference type="Proteomes" id="UP001549749">
    <property type="component" value="Unassembled WGS sequence"/>
</dbReference>
<accession>A0ABV2T822</accession>
<name>A0ABV2T822_9BACT</name>
<keyword evidence="1" id="KW-0812">Transmembrane</keyword>
<comment type="caution">
    <text evidence="2">The sequence shown here is derived from an EMBL/GenBank/DDBJ whole genome shotgun (WGS) entry which is preliminary data.</text>
</comment>
<keyword evidence="1" id="KW-0472">Membrane</keyword>
<dbReference type="EMBL" id="JBEXAC010000002">
    <property type="protein sequence ID" value="MET6999158.1"/>
    <property type="molecule type" value="Genomic_DNA"/>
</dbReference>
<sequence length="96" mass="11590">MAEEEKKIGQEQEEQPSEEYKLNMQLVSFFVKIMRTIFLGFFLMMADVFIGLFLGFAVPEESTTGRMIFFYSWFIITLTAYIYFIWRMWRKKMPVP</sequence>
<gene>
    <name evidence="2" type="ORF">ABR189_17350</name>
</gene>
<proteinExistence type="predicted"/>
<evidence type="ECO:0000256" key="1">
    <source>
        <dbReference type="SAM" id="Phobius"/>
    </source>
</evidence>
<evidence type="ECO:0000313" key="3">
    <source>
        <dbReference type="Proteomes" id="UP001549749"/>
    </source>
</evidence>
<reference evidence="2 3" key="1">
    <citation type="submission" date="2024-06" db="EMBL/GenBank/DDBJ databases">
        <title>Chitinophaga defluvii sp. nov., isolated from municipal sewage.</title>
        <authorList>
            <person name="Zhang L."/>
        </authorList>
    </citation>
    <scope>NUCLEOTIDE SEQUENCE [LARGE SCALE GENOMIC DNA]</scope>
    <source>
        <strain evidence="2 3">H8</strain>
    </source>
</reference>
<dbReference type="RefSeq" id="WP_354661726.1">
    <property type="nucleotide sequence ID" value="NZ_JBEXAC010000002.1"/>
</dbReference>
<feature type="transmembrane region" description="Helical" evidence="1">
    <location>
        <begin position="68"/>
        <end position="86"/>
    </location>
</feature>
<feature type="transmembrane region" description="Helical" evidence="1">
    <location>
        <begin position="37"/>
        <end position="56"/>
    </location>
</feature>